<feature type="domain" description="Mos1 transposase HTH" evidence="1">
    <location>
        <begin position="6"/>
        <end position="54"/>
    </location>
</feature>
<dbReference type="AlphaFoldDB" id="A0A6P7TRB2"/>
<dbReference type="GO" id="GO:0015074">
    <property type="term" value="P:DNA integration"/>
    <property type="evidence" value="ECO:0007669"/>
    <property type="project" value="TreeGrafter"/>
</dbReference>
<dbReference type="InterPro" id="IPR041426">
    <property type="entry name" value="Mos1_HTH"/>
</dbReference>
<dbReference type="GO" id="GO:0035861">
    <property type="term" value="C:site of double-strand break"/>
    <property type="evidence" value="ECO:0007669"/>
    <property type="project" value="TreeGrafter"/>
</dbReference>
<reference evidence="3" key="1">
    <citation type="submission" date="2025-08" db="UniProtKB">
        <authorList>
            <consortium name="RefSeq"/>
        </authorList>
    </citation>
    <scope>IDENTIFICATION</scope>
</reference>
<evidence type="ECO:0000259" key="1">
    <source>
        <dbReference type="Pfam" id="PF17906"/>
    </source>
</evidence>
<accession>A0A6P7TRB2</accession>
<gene>
    <name evidence="3" type="primary">LOC115228311</name>
</gene>
<dbReference type="GO" id="GO:0000729">
    <property type="term" value="P:DNA double-strand break processing"/>
    <property type="evidence" value="ECO:0007669"/>
    <property type="project" value="TreeGrafter"/>
</dbReference>
<dbReference type="GO" id="GO:0000793">
    <property type="term" value="C:condensed chromosome"/>
    <property type="evidence" value="ECO:0007669"/>
    <property type="project" value="TreeGrafter"/>
</dbReference>
<dbReference type="RefSeq" id="XP_029654779.1">
    <property type="nucleotide sequence ID" value="XM_029798919.1"/>
</dbReference>
<evidence type="ECO:0000313" key="3">
    <source>
        <dbReference type="RefSeq" id="XP_029654779.1"/>
    </source>
</evidence>
<evidence type="ECO:0000313" key="2">
    <source>
        <dbReference type="Proteomes" id="UP000515154"/>
    </source>
</evidence>
<protein>
    <submittedName>
        <fullName evidence="3">Histone-lysine N-methyltransferase SETMAR-like</fullName>
    </submittedName>
</protein>
<dbReference type="GO" id="GO:0044547">
    <property type="term" value="F:DNA topoisomerase binding"/>
    <property type="evidence" value="ECO:0007669"/>
    <property type="project" value="TreeGrafter"/>
</dbReference>
<dbReference type="InterPro" id="IPR052709">
    <property type="entry name" value="Transposase-MT_Hybrid"/>
</dbReference>
<organism evidence="2 3">
    <name type="scientific">Octopus sinensis</name>
    <name type="common">East Asian common octopus</name>
    <dbReference type="NCBI Taxonomy" id="2607531"/>
    <lineage>
        <taxon>Eukaryota</taxon>
        <taxon>Metazoa</taxon>
        <taxon>Spiralia</taxon>
        <taxon>Lophotrochozoa</taxon>
        <taxon>Mollusca</taxon>
        <taxon>Cephalopoda</taxon>
        <taxon>Coleoidea</taxon>
        <taxon>Octopodiformes</taxon>
        <taxon>Octopoda</taxon>
        <taxon>Incirrata</taxon>
        <taxon>Octopodidae</taxon>
        <taxon>Octopus</taxon>
    </lineage>
</organism>
<dbReference type="GO" id="GO:0003697">
    <property type="term" value="F:single-stranded DNA binding"/>
    <property type="evidence" value="ECO:0007669"/>
    <property type="project" value="TreeGrafter"/>
</dbReference>
<dbReference type="GO" id="GO:0000014">
    <property type="term" value="F:single-stranded DNA endodeoxyribonuclease activity"/>
    <property type="evidence" value="ECO:0007669"/>
    <property type="project" value="TreeGrafter"/>
</dbReference>
<dbReference type="Gene3D" id="1.10.10.1450">
    <property type="match status" value="1"/>
</dbReference>
<dbReference type="GO" id="GO:0003690">
    <property type="term" value="F:double-stranded DNA binding"/>
    <property type="evidence" value="ECO:0007669"/>
    <property type="project" value="TreeGrafter"/>
</dbReference>
<dbReference type="GO" id="GO:0046975">
    <property type="term" value="F:histone H3K36 methyltransferase activity"/>
    <property type="evidence" value="ECO:0007669"/>
    <property type="project" value="TreeGrafter"/>
</dbReference>
<proteinExistence type="predicted"/>
<dbReference type="KEGG" id="osn:115228311"/>
<dbReference type="GO" id="GO:0044774">
    <property type="term" value="P:mitotic DNA integrity checkpoint signaling"/>
    <property type="evidence" value="ECO:0007669"/>
    <property type="project" value="TreeGrafter"/>
</dbReference>
<dbReference type="PANTHER" id="PTHR46060:SF2">
    <property type="entry name" value="HISTONE-LYSINE N-METHYLTRANSFERASE SETMAR"/>
    <property type="match status" value="1"/>
</dbReference>
<keyword evidence="2" id="KW-1185">Reference proteome</keyword>
<dbReference type="PANTHER" id="PTHR46060">
    <property type="entry name" value="MARINER MOS1 TRANSPOSASE-LIKE PROTEIN"/>
    <property type="match status" value="1"/>
</dbReference>
<sequence length="109" mass="13163">MKENEIHFRHLILFYFLKAKNAAQTAKKKCAVYEDGVLAESTVRMWFTRFRAENYDLEYRQCSGRPTVVDNEQIKITHVTQRETSQRFSMYLRCLQLAEHDPFFRSMRF</sequence>
<name>A0A6P7TRB2_9MOLL</name>
<dbReference type="GO" id="GO:0042800">
    <property type="term" value="F:histone H3K4 methyltransferase activity"/>
    <property type="evidence" value="ECO:0007669"/>
    <property type="project" value="TreeGrafter"/>
</dbReference>
<dbReference type="GO" id="GO:0006303">
    <property type="term" value="P:double-strand break repair via nonhomologous end joining"/>
    <property type="evidence" value="ECO:0007669"/>
    <property type="project" value="TreeGrafter"/>
</dbReference>
<dbReference type="GO" id="GO:0031297">
    <property type="term" value="P:replication fork processing"/>
    <property type="evidence" value="ECO:0007669"/>
    <property type="project" value="TreeGrafter"/>
</dbReference>
<dbReference type="Pfam" id="PF17906">
    <property type="entry name" value="HTH_48"/>
    <property type="match status" value="1"/>
</dbReference>
<dbReference type="GO" id="GO:0005634">
    <property type="term" value="C:nucleus"/>
    <property type="evidence" value="ECO:0007669"/>
    <property type="project" value="TreeGrafter"/>
</dbReference>
<dbReference type="Proteomes" id="UP000515154">
    <property type="component" value="Unplaced"/>
</dbReference>